<dbReference type="AlphaFoldDB" id="A0A9P4VUT3"/>
<evidence type="ECO:0000313" key="1">
    <source>
        <dbReference type="EMBL" id="KAF2842805.1"/>
    </source>
</evidence>
<organism evidence="1 2">
    <name type="scientific">Patellaria atrata CBS 101060</name>
    <dbReference type="NCBI Taxonomy" id="1346257"/>
    <lineage>
        <taxon>Eukaryota</taxon>
        <taxon>Fungi</taxon>
        <taxon>Dikarya</taxon>
        <taxon>Ascomycota</taxon>
        <taxon>Pezizomycotina</taxon>
        <taxon>Dothideomycetes</taxon>
        <taxon>Dothideomycetes incertae sedis</taxon>
        <taxon>Patellariales</taxon>
        <taxon>Patellariaceae</taxon>
        <taxon>Patellaria</taxon>
    </lineage>
</organism>
<comment type="caution">
    <text evidence="1">The sequence shown here is derived from an EMBL/GenBank/DDBJ whole genome shotgun (WGS) entry which is preliminary data.</text>
</comment>
<dbReference type="EMBL" id="MU006089">
    <property type="protein sequence ID" value="KAF2842805.1"/>
    <property type="molecule type" value="Genomic_DNA"/>
</dbReference>
<dbReference type="PANTHER" id="PTHR37542:SF1">
    <property type="entry name" value="PRION-INHIBITION AND PROPAGATION HELO DOMAIN-CONTAINING PROTEIN"/>
    <property type="match status" value="1"/>
</dbReference>
<sequence length="141" mass="16354">TKNFYRHPKRQGISPQDRYEPKHDVYSLGVCLLEFGLWESFIVEEDGEPALSKYFLDAAEEHAGCPPSKFGDFNRPQGERYSKMTPLCCSYQLKDVFVKIAEARLPQHMGTDFTEKVVRCLSNVEDFILNDIMLEERNILE</sequence>
<dbReference type="OrthoDB" id="1911848at2759"/>
<reference evidence="1" key="1">
    <citation type="journal article" date="2020" name="Stud. Mycol.">
        <title>101 Dothideomycetes genomes: a test case for predicting lifestyles and emergence of pathogens.</title>
        <authorList>
            <person name="Haridas S."/>
            <person name="Albert R."/>
            <person name="Binder M."/>
            <person name="Bloem J."/>
            <person name="Labutti K."/>
            <person name="Salamov A."/>
            <person name="Andreopoulos B."/>
            <person name="Baker S."/>
            <person name="Barry K."/>
            <person name="Bills G."/>
            <person name="Bluhm B."/>
            <person name="Cannon C."/>
            <person name="Castanera R."/>
            <person name="Culley D."/>
            <person name="Daum C."/>
            <person name="Ezra D."/>
            <person name="Gonzalez J."/>
            <person name="Henrissat B."/>
            <person name="Kuo A."/>
            <person name="Liang C."/>
            <person name="Lipzen A."/>
            <person name="Lutzoni F."/>
            <person name="Magnuson J."/>
            <person name="Mondo S."/>
            <person name="Nolan M."/>
            <person name="Ohm R."/>
            <person name="Pangilinan J."/>
            <person name="Park H.-J."/>
            <person name="Ramirez L."/>
            <person name="Alfaro M."/>
            <person name="Sun H."/>
            <person name="Tritt A."/>
            <person name="Yoshinaga Y."/>
            <person name="Zwiers L.-H."/>
            <person name="Turgeon B."/>
            <person name="Goodwin S."/>
            <person name="Spatafora J."/>
            <person name="Crous P."/>
            <person name="Grigoriev I."/>
        </authorList>
    </citation>
    <scope>NUCLEOTIDE SEQUENCE</scope>
    <source>
        <strain evidence="1">CBS 101060</strain>
    </source>
</reference>
<dbReference type="Proteomes" id="UP000799429">
    <property type="component" value="Unassembled WGS sequence"/>
</dbReference>
<gene>
    <name evidence="1" type="ORF">M501DRAFT_925468</name>
</gene>
<keyword evidence="2" id="KW-1185">Reference proteome</keyword>
<accession>A0A9P4VUT3</accession>
<proteinExistence type="predicted"/>
<protein>
    <recommendedName>
        <fullName evidence="3">Protein kinase domain-containing protein</fullName>
    </recommendedName>
</protein>
<feature type="non-terminal residue" evidence="1">
    <location>
        <position position="1"/>
    </location>
</feature>
<evidence type="ECO:0000313" key="2">
    <source>
        <dbReference type="Proteomes" id="UP000799429"/>
    </source>
</evidence>
<dbReference type="PANTHER" id="PTHR37542">
    <property type="entry name" value="HELO DOMAIN-CONTAINING PROTEIN-RELATED"/>
    <property type="match status" value="1"/>
</dbReference>
<evidence type="ECO:0008006" key="3">
    <source>
        <dbReference type="Google" id="ProtNLM"/>
    </source>
</evidence>
<name>A0A9P4VUT3_9PEZI</name>